<dbReference type="InterPro" id="IPR000073">
    <property type="entry name" value="AB_hydrolase_1"/>
</dbReference>
<proteinExistence type="predicted"/>
<dbReference type="AlphaFoldDB" id="A0A382NLB8"/>
<dbReference type="PRINTS" id="PR00412">
    <property type="entry name" value="EPOXHYDRLASE"/>
</dbReference>
<dbReference type="Pfam" id="PF00561">
    <property type="entry name" value="Abhydrolase_1"/>
    <property type="match status" value="1"/>
</dbReference>
<gene>
    <name evidence="3" type="ORF">METZ01_LOCUS313961</name>
</gene>
<feature type="domain" description="AB hydrolase-1" evidence="2">
    <location>
        <begin position="38"/>
        <end position="275"/>
    </location>
</feature>
<evidence type="ECO:0000313" key="3">
    <source>
        <dbReference type="EMBL" id="SVC61107.1"/>
    </source>
</evidence>
<feature type="non-terminal residue" evidence="3">
    <location>
        <position position="1"/>
    </location>
</feature>
<protein>
    <recommendedName>
        <fullName evidence="2">AB hydrolase-1 domain-containing protein</fullName>
    </recommendedName>
</protein>
<dbReference type="GO" id="GO:0016787">
    <property type="term" value="F:hydrolase activity"/>
    <property type="evidence" value="ECO:0007669"/>
    <property type="project" value="UniProtKB-KW"/>
</dbReference>
<organism evidence="3">
    <name type="scientific">marine metagenome</name>
    <dbReference type="NCBI Taxonomy" id="408172"/>
    <lineage>
        <taxon>unclassified sequences</taxon>
        <taxon>metagenomes</taxon>
        <taxon>ecological metagenomes</taxon>
    </lineage>
</organism>
<name>A0A382NLB8_9ZZZZ</name>
<keyword evidence="1" id="KW-0378">Hydrolase</keyword>
<evidence type="ECO:0000256" key="1">
    <source>
        <dbReference type="ARBA" id="ARBA00022801"/>
    </source>
</evidence>
<dbReference type="InterPro" id="IPR029058">
    <property type="entry name" value="AB_hydrolase_fold"/>
</dbReference>
<sequence length="297" mass="31469">VPTALEQQLSGTGISTTAFDVGGFRFDALVAGPVDGRPVMLLHGFPSAGYQWRSQMVALADAGYRVIAPDQRGYSPGARPPDIADYSMDLLVEDVFGIADAAGFEKFHLVGHDWGAAVAWAAAIADPDRLVTLNPVSVPHPAAFATALSDPEDDQSEMSGYMASFVQPGFEDVMLAGDAGGLRSIYESAGLDEAEMAPYLEVLGTSEALGAALNWYRAAAFAGGRDAPAVVVPTLFVWSDQDCCLGRTGAEQTVNFVDAPYRFEILEGVDHWVPETAADALNALLLDHLAAYPREDG</sequence>
<reference evidence="3" key="1">
    <citation type="submission" date="2018-05" db="EMBL/GenBank/DDBJ databases">
        <authorList>
            <person name="Lanie J.A."/>
            <person name="Ng W.-L."/>
            <person name="Kazmierczak K.M."/>
            <person name="Andrzejewski T.M."/>
            <person name="Davidsen T.M."/>
            <person name="Wayne K.J."/>
            <person name="Tettelin H."/>
            <person name="Glass J.I."/>
            <person name="Rusch D."/>
            <person name="Podicherti R."/>
            <person name="Tsui H.-C.T."/>
            <person name="Winkler M.E."/>
        </authorList>
    </citation>
    <scope>NUCLEOTIDE SEQUENCE</scope>
</reference>
<evidence type="ECO:0000259" key="2">
    <source>
        <dbReference type="Pfam" id="PF00561"/>
    </source>
</evidence>
<dbReference type="SUPFAM" id="SSF53474">
    <property type="entry name" value="alpha/beta-Hydrolases"/>
    <property type="match status" value="1"/>
</dbReference>
<dbReference type="InterPro" id="IPR000639">
    <property type="entry name" value="Epox_hydrolase-like"/>
</dbReference>
<dbReference type="PANTHER" id="PTHR43329">
    <property type="entry name" value="EPOXIDE HYDROLASE"/>
    <property type="match status" value="1"/>
</dbReference>
<dbReference type="Gene3D" id="3.40.50.1820">
    <property type="entry name" value="alpha/beta hydrolase"/>
    <property type="match status" value="1"/>
</dbReference>
<dbReference type="EMBL" id="UINC01100784">
    <property type="protein sequence ID" value="SVC61107.1"/>
    <property type="molecule type" value="Genomic_DNA"/>
</dbReference>
<accession>A0A382NLB8</accession>